<sequence length="210" mass="23507">MGEEKLLCNSFHELHHRRRCPTQATRPPSETERNYLRSSTRDLEQLTRHCVCTHKSPGEHECDRRGSFKANMGGIRFKCCPSCSDGCYTCSTPFCAPKASVGSTAPHAAATAPFTNVYTSIGCVTSNASPTTTKLRLCEWLAILRRSCPPASLRISRLPVPSSTSGLSWLSFTVRGTSTPLRRHHKHQFCQKPLPLFRMTRRHLLCGSFR</sequence>
<evidence type="ECO:0000313" key="1">
    <source>
        <dbReference type="EMBL" id="EDR00409.1"/>
    </source>
</evidence>
<reference evidence="1 2" key="1">
    <citation type="journal article" date="2008" name="Nature">
        <title>The genome of Laccaria bicolor provides insights into mycorrhizal symbiosis.</title>
        <authorList>
            <person name="Martin F."/>
            <person name="Aerts A."/>
            <person name="Ahren D."/>
            <person name="Brun A."/>
            <person name="Danchin E.G.J."/>
            <person name="Duchaussoy F."/>
            <person name="Gibon J."/>
            <person name="Kohler A."/>
            <person name="Lindquist E."/>
            <person name="Pereda V."/>
            <person name="Salamov A."/>
            <person name="Shapiro H.J."/>
            <person name="Wuyts J."/>
            <person name="Blaudez D."/>
            <person name="Buee M."/>
            <person name="Brokstein P."/>
            <person name="Canbaeck B."/>
            <person name="Cohen D."/>
            <person name="Courty P.E."/>
            <person name="Coutinho P.M."/>
            <person name="Delaruelle C."/>
            <person name="Detter J.C."/>
            <person name="Deveau A."/>
            <person name="DiFazio S."/>
            <person name="Duplessis S."/>
            <person name="Fraissinet-Tachet L."/>
            <person name="Lucic E."/>
            <person name="Frey-Klett P."/>
            <person name="Fourrey C."/>
            <person name="Feussner I."/>
            <person name="Gay G."/>
            <person name="Grimwood J."/>
            <person name="Hoegger P.J."/>
            <person name="Jain P."/>
            <person name="Kilaru S."/>
            <person name="Labbe J."/>
            <person name="Lin Y.C."/>
            <person name="Legue V."/>
            <person name="Le Tacon F."/>
            <person name="Marmeisse R."/>
            <person name="Melayah D."/>
            <person name="Montanini B."/>
            <person name="Muratet M."/>
            <person name="Nehls U."/>
            <person name="Niculita-Hirzel H."/>
            <person name="Oudot-Le Secq M.P."/>
            <person name="Peter M."/>
            <person name="Quesneville H."/>
            <person name="Rajashekar B."/>
            <person name="Reich M."/>
            <person name="Rouhier N."/>
            <person name="Schmutz J."/>
            <person name="Yin T."/>
            <person name="Chalot M."/>
            <person name="Henrissat B."/>
            <person name="Kuees U."/>
            <person name="Lucas S."/>
            <person name="Van de Peer Y."/>
            <person name="Podila G.K."/>
            <person name="Polle A."/>
            <person name="Pukkila P.J."/>
            <person name="Richardson P.M."/>
            <person name="Rouze P."/>
            <person name="Sanders I.R."/>
            <person name="Stajich J.E."/>
            <person name="Tunlid A."/>
            <person name="Tuskan G."/>
            <person name="Grigoriev I.V."/>
        </authorList>
    </citation>
    <scope>NUCLEOTIDE SEQUENCE [LARGE SCALE GENOMIC DNA]</scope>
    <source>
        <strain evidence="2">S238N-H82 / ATCC MYA-4686</strain>
    </source>
</reference>
<accession>B0DYB7</accession>
<dbReference type="InParanoid" id="B0DYB7"/>
<gene>
    <name evidence="1" type="ORF">LACBIDRAFT_314335</name>
</gene>
<proteinExistence type="predicted"/>
<dbReference type="GeneID" id="6084585"/>
<dbReference type="HOGENOM" id="CLU_1310334_0_0_1"/>
<protein>
    <submittedName>
        <fullName evidence="1">Predicted protein</fullName>
    </submittedName>
</protein>
<dbReference type="RefSeq" id="XP_001888968.1">
    <property type="nucleotide sequence ID" value="XM_001888933.1"/>
</dbReference>
<evidence type="ECO:0000313" key="2">
    <source>
        <dbReference type="Proteomes" id="UP000001194"/>
    </source>
</evidence>
<dbReference type="Proteomes" id="UP000001194">
    <property type="component" value="Unassembled WGS sequence"/>
</dbReference>
<dbReference type="EMBL" id="DS547150">
    <property type="protein sequence ID" value="EDR00409.1"/>
    <property type="molecule type" value="Genomic_DNA"/>
</dbReference>
<organism evidence="2">
    <name type="scientific">Laccaria bicolor (strain S238N-H82 / ATCC MYA-4686)</name>
    <name type="common">Bicoloured deceiver</name>
    <name type="synonym">Laccaria laccata var. bicolor</name>
    <dbReference type="NCBI Taxonomy" id="486041"/>
    <lineage>
        <taxon>Eukaryota</taxon>
        <taxon>Fungi</taxon>
        <taxon>Dikarya</taxon>
        <taxon>Basidiomycota</taxon>
        <taxon>Agaricomycotina</taxon>
        <taxon>Agaricomycetes</taxon>
        <taxon>Agaricomycetidae</taxon>
        <taxon>Agaricales</taxon>
        <taxon>Agaricineae</taxon>
        <taxon>Hydnangiaceae</taxon>
        <taxon>Laccaria</taxon>
    </lineage>
</organism>
<dbReference type="AlphaFoldDB" id="B0DYB7"/>
<keyword evidence="2" id="KW-1185">Reference proteome</keyword>
<dbReference type="KEGG" id="lbc:LACBIDRAFT_314335"/>
<name>B0DYB7_LACBS</name>